<evidence type="ECO:0000313" key="2">
    <source>
        <dbReference type="Proteomes" id="UP000030645"/>
    </source>
</evidence>
<dbReference type="EMBL" id="KE344892">
    <property type="protein sequence ID" value="EXB84477.1"/>
    <property type="molecule type" value="Genomic_DNA"/>
</dbReference>
<protein>
    <submittedName>
        <fullName evidence="1">Uncharacterized protein</fullName>
    </submittedName>
</protein>
<proteinExistence type="predicted"/>
<name>W9S2N0_9ROSA</name>
<keyword evidence="2" id="KW-1185">Reference proteome</keyword>
<organism evidence="1 2">
    <name type="scientific">Morus notabilis</name>
    <dbReference type="NCBI Taxonomy" id="981085"/>
    <lineage>
        <taxon>Eukaryota</taxon>
        <taxon>Viridiplantae</taxon>
        <taxon>Streptophyta</taxon>
        <taxon>Embryophyta</taxon>
        <taxon>Tracheophyta</taxon>
        <taxon>Spermatophyta</taxon>
        <taxon>Magnoliopsida</taxon>
        <taxon>eudicotyledons</taxon>
        <taxon>Gunneridae</taxon>
        <taxon>Pentapetalae</taxon>
        <taxon>rosids</taxon>
        <taxon>fabids</taxon>
        <taxon>Rosales</taxon>
        <taxon>Moraceae</taxon>
        <taxon>Moreae</taxon>
        <taxon>Morus</taxon>
    </lineage>
</organism>
<gene>
    <name evidence="1" type="ORF">L484_015808</name>
</gene>
<accession>W9S2N0</accession>
<dbReference type="AlphaFoldDB" id="W9S2N0"/>
<reference evidence="2" key="1">
    <citation type="submission" date="2013-01" db="EMBL/GenBank/DDBJ databases">
        <title>Draft Genome Sequence of a Mulberry Tree, Morus notabilis C.K. Schneid.</title>
        <authorList>
            <person name="He N."/>
            <person name="Zhao S."/>
        </authorList>
    </citation>
    <scope>NUCLEOTIDE SEQUENCE</scope>
</reference>
<evidence type="ECO:0000313" key="1">
    <source>
        <dbReference type="EMBL" id="EXB84477.1"/>
    </source>
</evidence>
<sequence>MKVSEPESVLSRYGGGYGRHKWGRPSYCNLLLVRLFDWVPVPPFRGDMISQSSNVQISSGRTTLTLI</sequence>
<dbReference type="Proteomes" id="UP000030645">
    <property type="component" value="Unassembled WGS sequence"/>
</dbReference>